<dbReference type="AlphaFoldDB" id="B6A9N7"/>
<dbReference type="Proteomes" id="UP000001460">
    <property type="component" value="Unassembled WGS sequence"/>
</dbReference>
<dbReference type="OrthoDB" id="10263222at2759"/>
<dbReference type="eggNOG" id="KOG2425">
    <property type="taxonomic scope" value="Eukaryota"/>
</dbReference>
<dbReference type="GO" id="GO:0090730">
    <property type="term" value="C:Las1 complex"/>
    <property type="evidence" value="ECO:0007669"/>
    <property type="project" value="InterPro"/>
</dbReference>
<name>B6A9N7_CRYMR</name>
<dbReference type="VEuPathDB" id="CryptoDB:CMU_039970"/>
<dbReference type="PANTHER" id="PTHR15002:SF0">
    <property type="entry name" value="RIBOSOMAL BIOGENESIS PROTEIN LAS1L"/>
    <property type="match status" value="1"/>
</dbReference>
<dbReference type="GO" id="GO:0030687">
    <property type="term" value="C:preribosome, large subunit precursor"/>
    <property type="evidence" value="ECO:0007669"/>
    <property type="project" value="TreeGrafter"/>
</dbReference>
<dbReference type="PANTHER" id="PTHR15002">
    <property type="entry name" value="RIBOSOMAL BIOGENESIS PROTEIN LAS1L"/>
    <property type="match status" value="1"/>
</dbReference>
<dbReference type="GeneID" id="6994346"/>
<dbReference type="RefSeq" id="XP_002139277.1">
    <property type="nucleotide sequence ID" value="XM_002139241.1"/>
</dbReference>
<evidence type="ECO:0000313" key="2">
    <source>
        <dbReference type="Proteomes" id="UP000001460"/>
    </source>
</evidence>
<reference evidence="1" key="1">
    <citation type="submission" date="2008-06" db="EMBL/GenBank/DDBJ databases">
        <authorList>
            <person name="Lorenzi H."/>
            <person name="Inman J."/>
            <person name="Miller J."/>
            <person name="Schobel S."/>
            <person name="Amedeo P."/>
            <person name="Caler E.V."/>
            <person name="da Silva J."/>
        </authorList>
    </citation>
    <scope>NUCLEOTIDE SEQUENCE [LARGE SCALE GENOMIC DNA]</scope>
    <source>
        <strain evidence="1">RN66</strain>
    </source>
</reference>
<dbReference type="InterPro" id="IPR007174">
    <property type="entry name" value="Las1"/>
</dbReference>
<organism evidence="1 2">
    <name type="scientific">Cryptosporidium muris (strain RN66)</name>
    <dbReference type="NCBI Taxonomy" id="441375"/>
    <lineage>
        <taxon>Eukaryota</taxon>
        <taxon>Sar</taxon>
        <taxon>Alveolata</taxon>
        <taxon>Apicomplexa</taxon>
        <taxon>Conoidasida</taxon>
        <taxon>Coccidia</taxon>
        <taxon>Eucoccidiorida</taxon>
        <taxon>Eimeriorina</taxon>
        <taxon>Cryptosporidiidae</taxon>
        <taxon>Cryptosporidium</taxon>
    </lineage>
</organism>
<gene>
    <name evidence="1" type="ORF">CMU_039970</name>
</gene>
<dbReference type="GO" id="GO:0000470">
    <property type="term" value="P:maturation of LSU-rRNA"/>
    <property type="evidence" value="ECO:0007669"/>
    <property type="project" value="TreeGrafter"/>
</dbReference>
<dbReference type="Pfam" id="PF04031">
    <property type="entry name" value="Las1"/>
    <property type="match status" value="1"/>
</dbReference>
<sequence length="780" mass="90017">MFPNIVKDYRVVPWYNSQEFFEIYQLLVHPSARSKNIVLNRLTIWQDRNYGTTRQTPIAIACTIYLLHSMIQDNIWDWPLISELLLNDSIGKIKLADLLSTVTFETYTCSNINQNCLDKDTRSLKIVDILSLQELYSMAIVRIINMYVDQCQLSYYARSVSSIASELGLPNLLVEIRHQATHGSELPSLESCRTGAILVLSFLFKNYWRKQYNKLFRNQVTSSVELEVSKLLHELLNLIRSLPFDHSNPLKLTIEKGKSKIDETGEIPNESFRLVENYDFYCHSVLSKVIQQTVAKRNPTRKVILKYCRNELTKGLNKSRKKELINTIYTLTKLKHDNKSIFKVTPNAKTWIRLFFLYLTDLYSLINKIISVMKINDLAYHLVEKFIIQDILPTICPLCYPVSSISILILLGYTSNNTMLKILSGLLLSMNNTDILTKYPVNSNEQKEECFVNTSICPYGTSNKINTNRRFFYWLTKLLPFKYSQKAKGEFLDVMLLLSYYKQLQTKKRNICNINNIIDQINVTRKTMVILFKGLFPYIPSILFQEKEINNTEDSKDCLSSFSNMSMPNYIENDIQISLCHLMNKLDIYPETANLIEYFIQNPNLDGIDDELTSKYCEVVLKNQEKQKFSKVSRNCISSLLDVGTSWDPTNWTISDHLPKANILLADIEEVKCDKYDNSEQYEDLGNLTEDSESIFSCEDETLPNNRGNSLGLSSNFDNNSKSVGIIPMYSGSGGNFRANENIPTALIEAESYWRKNFGISEGLFEKANNINWMDVQILK</sequence>
<dbReference type="STRING" id="441375.B6A9N7"/>
<evidence type="ECO:0000313" key="1">
    <source>
        <dbReference type="EMBL" id="EEA04928.1"/>
    </source>
</evidence>
<accession>B6A9N7</accession>
<protein>
    <submittedName>
        <fullName evidence="1">Las1-like family protein</fullName>
    </submittedName>
</protein>
<dbReference type="OMA" id="ANNINWM"/>
<proteinExistence type="predicted"/>
<dbReference type="EMBL" id="DS989726">
    <property type="protein sequence ID" value="EEA04928.1"/>
    <property type="molecule type" value="Genomic_DNA"/>
</dbReference>
<dbReference type="GO" id="GO:0004519">
    <property type="term" value="F:endonuclease activity"/>
    <property type="evidence" value="ECO:0007669"/>
    <property type="project" value="InterPro"/>
</dbReference>
<dbReference type="GO" id="GO:0000460">
    <property type="term" value="P:maturation of 5.8S rRNA"/>
    <property type="evidence" value="ECO:0007669"/>
    <property type="project" value="TreeGrafter"/>
</dbReference>
<keyword evidence="2" id="KW-1185">Reference proteome</keyword>